<keyword evidence="3 7" id="KW-0853">WD repeat</keyword>
<keyword evidence="4" id="KW-0819">tRNA processing</keyword>
<dbReference type="AlphaFoldDB" id="A0A1E4RV07"/>
<evidence type="ECO:0000313" key="9">
    <source>
        <dbReference type="Proteomes" id="UP000094389"/>
    </source>
</evidence>
<comment type="similarity">
    <text evidence="6">Belongs to the WD repeat WDR6 family.</text>
</comment>
<dbReference type="GO" id="GO:0030488">
    <property type="term" value="P:tRNA methylation"/>
    <property type="evidence" value="ECO:0007669"/>
    <property type="project" value="TreeGrafter"/>
</dbReference>
<evidence type="ECO:0000256" key="3">
    <source>
        <dbReference type="ARBA" id="ARBA00022574"/>
    </source>
</evidence>
<dbReference type="Pfam" id="PF00400">
    <property type="entry name" value="WD40"/>
    <property type="match status" value="3"/>
</dbReference>
<dbReference type="PROSITE" id="PS50082">
    <property type="entry name" value="WD_REPEATS_2"/>
    <property type="match status" value="1"/>
</dbReference>
<organism evidence="8 9">
    <name type="scientific">Cyberlindnera jadinii (strain ATCC 18201 / CBS 1600 / BCRC 20928 / JCM 3617 / NBRC 0987 / NRRL Y-1542)</name>
    <name type="common">Torula yeast</name>
    <name type="synonym">Candida utilis</name>
    <dbReference type="NCBI Taxonomy" id="983966"/>
    <lineage>
        <taxon>Eukaryota</taxon>
        <taxon>Fungi</taxon>
        <taxon>Dikarya</taxon>
        <taxon>Ascomycota</taxon>
        <taxon>Saccharomycotina</taxon>
        <taxon>Saccharomycetes</taxon>
        <taxon>Phaffomycetales</taxon>
        <taxon>Phaffomycetaceae</taxon>
        <taxon>Cyberlindnera</taxon>
    </lineage>
</organism>
<dbReference type="InterPro" id="IPR001680">
    <property type="entry name" value="WD40_rpt"/>
</dbReference>
<evidence type="ECO:0000313" key="8">
    <source>
        <dbReference type="EMBL" id="ODV71109.1"/>
    </source>
</evidence>
<dbReference type="STRING" id="983966.A0A1E4RV07"/>
<dbReference type="InterPro" id="IPR051973">
    <property type="entry name" value="tRNA_Anticodon_Mtase-Reg"/>
</dbReference>
<dbReference type="SUPFAM" id="SSF50978">
    <property type="entry name" value="WD40 repeat-like"/>
    <property type="match status" value="2"/>
</dbReference>
<evidence type="ECO:0000256" key="7">
    <source>
        <dbReference type="PROSITE-ProRule" id="PRU00221"/>
    </source>
</evidence>
<dbReference type="Gene3D" id="2.130.10.10">
    <property type="entry name" value="YVTN repeat-like/Quinoprotein amine dehydrogenase"/>
    <property type="match status" value="3"/>
</dbReference>
<feature type="repeat" description="WD" evidence="7">
    <location>
        <begin position="286"/>
        <end position="327"/>
    </location>
</feature>
<gene>
    <name evidence="8" type="ORF">CYBJADRAFT_195331</name>
</gene>
<dbReference type="OrthoDB" id="66881at2759"/>
<dbReference type="GeneID" id="30991949"/>
<protein>
    <submittedName>
        <fullName evidence="8">WD40 repeat-like protein</fullName>
    </submittedName>
</protein>
<evidence type="ECO:0000256" key="2">
    <source>
        <dbReference type="ARBA" id="ARBA00022490"/>
    </source>
</evidence>
<comment type="subcellular location">
    <subcellularLocation>
        <location evidence="1">Cytoplasm</location>
    </subcellularLocation>
</comment>
<dbReference type="OMA" id="GGAHRQW"/>
<keyword evidence="2" id="KW-0963">Cytoplasm</keyword>
<dbReference type="InterPro" id="IPR015943">
    <property type="entry name" value="WD40/YVTN_repeat-like_dom_sf"/>
</dbReference>
<dbReference type="Proteomes" id="UP000094389">
    <property type="component" value="Unassembled WGS sequence"/>
</dbReference>
<evidence type="ECO:0000256" key="1">
    <source>
        <dbReference type="ARBA" id="ARBA00004496"/>
    </source>
</evidence>
<reference evidence="8 9" key="1">
    <citation type="journal article" date="2016" name="Proc. Natl. Acad. Sci. U.S.A.">
        <title>Comparative genomics of biotechnologically important yeasts.</title>
        <authorList>
            <person name="Riley R."/>
            <person name="Haridas S."/>
            <person name="Wolfe K.H."/>
            <person name="Lopes M.R."/>
            <person name="Hittinger C.T."/>
            <person name="Goeker M."/>
            <person name="Salamov A.A."/>
            <person name="Wisecaver J.H."/>
            <person name="Long T.M."/>
            <person name="Calvey C.H."/>
            <person name="Aerts A.L."/>
            <person name="Barry K.W."/>
            <person name="Choi C."/>
            <person name="Clum A."/>
            <person name="Coughlan A.Y."/>
            <person name="Deshpande S."/>
            <person name="Douglass A.P."/>
            <person name="Hanson S.J."/>
            <person name="Klenk H.-P."/>
            <person name="LaButti K.M."/>
            <person name="Lapidus A."/>
            <person name="Lindquist E.A."/>
            <person name="Lipzen A.M."/>
            <person name="Meier-Kolthoff J.P."/>
            <person name="Ohm R.A."/>
            <person name="Otillar R.P."/>
            <person name="Pangilinan J.L."/>
            <person name="Peng Y."/>
            <person name="Rokas A."/>
            <person name="Rosa C.A."/>
            <person name="Scheuner C."/>
            <person name="Sibirny A.A."/>
            <person name="Slot J.C."/>
            <person name="Stielow J.B."/>
            <person name="Sun H."/>
            <person name="Kurtzman C.P."/>
            <person name="Blackwell M."/>
            <person name="Grigoriev I.V."/>
            <person name="Jeffries T.W."/>
        </authorList>
    </citation>
    <scope>NUCLEOTIDE SEQUENCE [LARGE SCALE GENOMIC DNA]</scope>
    <source>
        <strain evidence="9">ATCC 18201 / CBS 1600 / BCRC 20928 / JCM 3617 / NBRC 0987 / NRRL Y-1542</strain>
    </source>
</reference>
<dbReference type="PANTHER" id="PTHR14344">
    <property type="entry name" value="WD REPEAT PROTEIN"/>
    <property type="match status" value="1"/>
</dbReference>
<name>A0A1E4RV07_CYBJN</name>
<dbReference type="GO" id="GO:0005737">
    <property type="term" value="C:cytoplasm"/>
    <property type="evidence" value="ECO:0007669"/>
    <property type="project" value="UniProtKB-SubCell"/>
</dbReference>
<dbReference type="PROSITE" id="PS50294">
    <property type="entry name" value="WD_REPEATS_REGION"/>
    <property type="match status" value="1"/>
</dbReference>
<accession>A0A1E4RV07</accession>
<proteinExistence type="inferred from homology"/>
<dbReference type="PANTHER" id="PTHR14344:SF3">
    <property type="entry name" value="WD REPEAT-CONTAINING PROTEIN 6"/>
    <property type="match status" value="1"/>
</dbReference>
<dbReference type="EMBL" id="KV453944">
    <property type="protein sequence ID" value="ODV71109.1"/>
    <property type="molecule type" value="Genomic_DNA"/>
</dbReference>
<dbReference type="RefSeq" id="XP_020068148.1">
    <property type="nucleotide sequence ID" value="XM_020217553.1"/>
</dbReference>
<keyword evidence="5" id="KW-0677">Repeat</keyword>
<evidence type="ECO:0000256" key="4">
    <source>
        <dbReference type="ARBA" id="ARBA00022694"/>
    </source>
</evidence>
<evidence type="ECO:0000256" key="6">
    <source>
        <dbReference type="ARBA" id="ARBA00038255"/>
    </source>
</evidence>
<dbReference type="SMART" id="SM00320">
    <property type="entry name" value="WD40"/>
    <property type="match status" value="6"/>
</dbReference>
<keyword evidence="9" id="KW-1185">Reference proteome</keyword>
<sequence>MLCTADLVFLFETSRFPIRNLLSFFTARLMTGEPPQLVPPSSSWNRLFNLCVAVDGDGDIDAADAVGITLHSSSLFSSSNFGVNPHENDRLISITQQIEWKGSQSTHRDRCAPIEHHGPCIAVKFYSDELLLVGNGPLLKVYNHITGEVLTSKKIFKRNKIHGIVFQRDTVGIYGARSFSILSMSQILEDDALYEEEKMVNDWIIAGEFCSKGWELYLLTAHNVVLSVDSYSKTLQWERSVFGEKSILYSGSIKVLSQWEVMVNAGTVMDGIIIWDLHRQEVVHALKGHEGSIFSVQSSAENKYIVSCSDDRSIKLWSAKTGELKSTAWGHTARIWNLKFIGDEGVVSVSEDLTARTWRITEDEQLVPVHTYELHNGRHIWGLDVNAEGTIAATGGNDGRVRLIDITVDKVDRESETFTLEQIASQCQDDYQVQKKEIVKGFWQLQCGLVLITSFGGIFQYRDGKWSFVAQKPEFNNLTLTNGFTNQNVMTFTGSNGHTVLMKFDQEGKLIKEEAIHTPVSKVINVLSAVHEDDLYLLVESPNKQDKLTLYALKDSLQVTRQLQLTKAPTFVTTCFEVSSKLIFMGFRLSSLGIYDLETGEELKLIKKLSLSDTITSIRLLQETGDDVLLAITNRDGLYVYLRYNKSSNEHVFVHTNNIRKGFLEGSLTDVDSDDFIVYGFKSSWFYIYNESRDFEVAYENCGGAHRIWKLFHDSNGYKFVYVRDGSLHIRNVPKSPLPLVLSEGTHGREIRDIAIRQGCEKLLNITGAEDTTMKLSTMDKTTGQLRNYWTVRKHTSGLQKVKFLSEDLVASSSAREEFFVWRIDEQFKYPLIALIGTLQPSSTNPDLRIMDFSHKFVYEDGSVVGVFFVNVYSDSTIKSFYFNLSTNQFTPVFSGRYKTSCLWDVRILFHDDSIYILVGGTDGHLSVWNVTQQVPFTLADGQLQLQQLGETKTLSKWDCLVQVHQNGIKDLEVFPDEQGFSVVTAGDDNGLGLVKFILSDSVVGKVVAFEASAASSTVTSLSKISGKRVAAISVDQTSRLWSIDGDKLELCDSLYTTVADTGSSDATTIGGKNYLLVGGIGLSLWEVV</sequence>
<dbReference type="InterPro" id="IPR036322">
    <property type="entry name" value="WD40_repeat_dom_sf"/>
</dbReference>
<evidence type="ECO:0000256" key="5">
    <source>
        <dbReference type="ARBA" id="ARBA00022737"/>
    </source>
</evidence>